<name>A0A172UIF5_9MYCO</name>
<keyword evidence="5" id="KW-1133">Transmembrane helix</keyword>
<keyword evidence="5" id="KW-0812">Transmembrane</keyword>
<evidence type="ECO:0000256" key="5">
    <source>
        <dbReference type="SAM" id="Phobius"/>
    </source>
</evidence>
<evidence type="ECO:0000256" key="1">
    <source>
        <dbReference type="ARBA" id="ARBA00009184"/>
    </source>
</evidence>
<keyword evidence="2" id="KW-0479">Metal-binding</keyword>
<keyword evidence="3" id="KW-0378">Hydrolase</keyword>
<protein>
    <submittedName>
        <fullName evidence="6">Inhibition of morphological differentiation protein</fullName>
    </submittedName>
</protein>
<reference evidence="6 7" key="1">
    <citation type="submission" date="2016-05" db="EMBL/GenBank/DDBJ databases">
        <title>Complete genome sequence of a phthalic acid esters degrading Mycobacterium sp. YC-RL4.</title>
        <authorList>
            <person name="Ren L."/>
            <person name="Fan S."/>
            <person name="Ruth N."/>
            <person name="Jia Y."/>
            <person name="Wang J."/>
            <person name="Qiao C."/>
        </authorList>
    </citation>
    <scope>NUCLEOTIDE SEQUENCE [LARGE SCALE GENOMIC DNA]</scope>
    <source>
        <strain evidence="6 7">YC-RL4</strain>
    </source>
</reference>
<dbReference type="InterPro" id="IPR023214">
    <property type="entry name" value="HAD_sf"/>
</dbReference>
<sequence>MLVIVTVSEGPAGEFGGTDPATRTGQPIRTAAFFDLDKTVIAKSSTLAFSKPFFDQGLLNRRAVLKSSYAQFFFLMSGADHDQMDRMRTYLTDMCTGWDVEQVRSVVGETLHEIVDPLVFAEAANLIADHKLCGRDVVVVSASGEEIVAPIARALGATHAMATRMVVEDGKYTGEVAFYCYGEGKADAIRELAAREGYALEHCYAYSDSITDLPMLETVGHPSVVNPDRGLRKEAAARSWPVLTFSRPVSLRDRLPAPSGAAVATTVAVGLSALAGGALTYSLLRKLLPRTATRR</sequence>
<evidence type="ECO:0000256" key="3">
    <source>
        <dbReference type="ARBA" id="ARBA00022801"/>
    </source>
</evidence>
<evidence type="ECO:0000313" key="7">
    <source>
        <dbReference type="Proteomes" id="UP000077143"/>
    </source>
</evidence>
<dbReference type="Pfam" id="PF12710">
    <property type="entry name" value="HAD"/>
    <property type="match status" value="1"/>
</dbReference>
<dbReference type="PANTHER" id="PTHR43344">
    <property type="entry name" value="PHOSPHOSERINE PHOSPHATASE"/>
    <property type="match status" value="1"/>
</dbReference>
<accession>A0A172UIF5</accession>
<evidence type="ECO:0000313" key="6">
    <source>
        <dbReference type="EMBL" id="ANE78942.1"/>
    </source>
</evidence>
<dbReference type="CDD" id="cd02612">
    <property type="entry name" value="HAD_PGPPase"/>
    <property type="match status" value="1"/>
</dbReference>
<comment type="similarity">
    <text evidence="1">Belongs to the HAD-like hydrolase superfamily. SerB family.</text>
</comment>
<dbReference type="GO" id="GO:0046872">
    <property type="term" value="F:metal ion binding"/>
    <property type="evidence" value="ECO:0007669"/>
    <property type="project" value="UniProtKB-KW"/>
</dbReference>
<dbReference type="NCBIfam" id="TIGR01490">
    <property type="entry name" value="HAD-SF-IB-hyp1"/>
    <property type="match status" value="1"/>
</dbReference>
<dbReference type="Gene3D" id="1.20.1440.100">
    <property type="entry name" value="SG protein - dephosphorylation function"/>
    <property type="match status" value="1"/>
</dbReference>
<dbReference type="FunFam" id="3.40.50.1000:FF:000025">
    <property type="entry name" value="HAD hydrolase, family IB"/>
    <property type="match status" value="1"/>
</dbReference>
<dbReference type="InterPro" id="IPR050582">
    <property type="entry name" value="HAD-like_SerB"/>
</dbReference>
<dbReference type="STRING" id="1682113.A7U43_06025"/>
<dbReference type="PANTHER" id="PTHR43344:SF13">
    <property type="entry name" value="PHOSPHATASE RV3661-RELATED"/>
    <property type="match status" value="1"/>
</dbReference>
<evidence type="ECO:0000256" key="2">
    <source>
        <dbReference type="ARBA" id="ARBA00022723"/>
    </source>
</evidence>
<dbReference type="Proteomes" id="UP000077143">
    <property type="component" value="Chromosome"/>
</dbReference>
<keyword evidence="5" id="KW-0472">Membrane</keyword>
<dbReference type="OrthoDB" id="25607at2"/>
<proteinExistence type="inferred from homology"/>
<keyword evidence="7" id="KW-1185">Reference proteome</keyword>
<dbReference type="AlphaFoldDB" id="A0A172UIF5"/>
<dbReference type="SUPFAM" id="SSF56784">
    <property type="entry name" value="HAD-like"/>
    <property type="match status" value="1"/>
</dbReference>
<dbReference type="EMBL" id="CP015596">
    <property type="protein sequence ID" value="ANE78942.1"/>
    <property type="molecule type" value="Genomic_DNA"/>
</dbReference>
<dbReference type="InterPro" id="IPR036412">
    <property type="entry name" value="HAD-like_sf"/>
</dbReference>
<gene>
    <name evidence="6" type="ORF">A7U43_06025</name>
</gene>
<keyword evidence="4" id="KW-0460">Magnesium</keyword>
<dbReference type="GO" id="GO:0016787">
    <property type="term" value="F:hydrolase activity"/>
    <property type="evidence" value="ECO:0007669"/>
    <property type="project" value="UniProtKB-KW"/>
</dbReference>
<dbReference type="InterPro" id="IPR006385">
    <property type="entry name" value="HAD_hydro_SerB1"/>
</dbReference>
<organism evidence="6 7">
    <name type="scientific">Mycobacterium adipatum</name>
    <dbReference type="NCBI Taxonomy" id="1682113"/>
    <lineage>
        <taxon>Bacteria</taxon>
        <taxon>Bacillati</taxon>
        <taxon>Actinomycetota</taxon>
        <taxon>Actinomycetes</taxon>
        <taxon>Mycobacteriales</taxon>
        <taxon>Mycobacteriaceae</taxon>
        <taxon>Mycobacterium</taxon>
    </lineage>
</organism>
<dbReference type="Gene3D" id="3.40.50.1000">
    <property type="entry name" value="HAD superfamily/HAD-like"/>
    <property type="match status" value="1"/>
</dbReference>
<evidence type="ECO:0000256" key="4">
    <source>
        <dbReference type="ARBA" id="ARBA00022842"/>
    </source>
</evidence>
<feature type="transmembrane region" description="Helical" evidence="5">
    <location>
        <begin position="261"/>
        <end position="284"/>
    </location>
</feature>
<dbReference type="NCBIfam" id="TIGR01488">
    <property type="entry name" value="HAD-SF-IB"/>
    <property type="match status" value="1"/>
</dbReference>
<dbReference type="KEGG" id="madi:A7U43_06025"/>